<dbReference type="InterPro" id="IPR036318">
    <property type="entry name" value="FAD-bd_PCMH-like_sf"/>
</dbReference>
<dbReference type="InterPro" id="IPR006094">
    <property type="entry name" value="Oxid_FAD_bind_N"/>
</dbReference>
<dbReference type="SUPFAM" id="SSF56176">
    <property type="entry name" value="FAD-binding/transporter-associated domain-like"/>
    <property type="match status" value="1"/>
</dbReference>
<dbReference type="InterPro" id="IPR007173">
    <property type="entry name" value="ALO_C"/>
</dbReference>
<comment type="pathway">
    <text evidence="1">Cofactor biosynthesis; D-erythroascorbate biosynthesis; dehydro-D-arabinono-1,4-lactone from D-arabinose: step 2/2.</text>
</comment>
<evidence type="ECO:0000256" key="3">
    <source>
        <dbReference type="ARBA" id="ARBA00023002"/>
    </source>
</evidence>
<dbReference type="EMBL" id="JAGHQM010000258">
    <property type="protein sequence ID" value="KAH0563067.1"/>
    <property type="molecule type" value="Genomic_DNA"/>
</dbReference>
<evidence type="ECO:0000256" key="1">
    <source>
        <dbReference type="ARBA" id="ARBA00005083"/>
    </source>
</evidence>
<evidence type="ECO:0000313" key="7">
    <source>
        <dbReference type="EMBL" id="KAH0563067.1"/>
    </source>
</evidence>
<evidence type="ECO:0000256" key="4">
    <source>
        <dbReference type="ARBA" id="ARBA00033418"/>
    </source>
</evidence>
<dbReference type="PANTHER" id="PTHR43762:SF1">
    <property type="entry name" value="D-ARABINONO-1,4-LACTONE OXIDASE"/>
    <property type="match status" value="1"/>
</dbReference>
<gene>
    <name evidence="7" type="ORF">GP486_002361</name>
</gene>
<dbReference type="Pfam" id="PF01565">
    <property type="entry name" value="FAD_binding_4"/>
    <property type="match status" value="1"/>
</dbReference>
<reference evidence="7" key="1">
    <citation type="submission" date="2021-03" db="EMBL/GenBank/DDBJ databases">
        <title>Comparative genomics and phylogenomic investigation of the class Geoglossomycetes provide insights into ecological specialization and systematics.</title>
        <authorList>
            <person name="Melie T."/>
            <person name="Pirro S."/>
            <person name="Miller A.N."/>
            <person name="Quandt A."/>
        </authorList>
    </citation>
    <scope>NUCLEOTIDE SEQUENCE</scope>
    <source>
        <strain evidence="7">CAQ_001_2017</strain>
    </source>
</reference>
<dbReference type="InterPro" id="IPR010031">
    <property type="entry name" value="FAD_lactone_oxidase-like"/>
</dbReference>
<organism evidence="7 8">
    <name type="scientific">Trichoglossum hirsutum</name>
    <dbReference type="NCBI Taxonomy" id="265104"/>
    <lineage>
        <taxon>Eukaryota</taxon>
        <taxon>Fungi</taxon>
        <taxon>Dikarya</taxon>
        <taxon>Ascomycota</taxon>
        <taxon>Pezizomycotina</taxon>
        <taxon>Geoglossomycetes</taxon>
        <taxon>Geoglossales</taxon>
        <taxon>Geoglossaceae</taxon>
        <taxon>Trichoglossum</taxon>
    </lineage>
</organism>
<dbReference type="Gene3D" id="3.30.465.10">
    <property type="match status" value="1"/>
</dbReference>
<dbReference type="GO" id="GO:0016020">
    <property type="term" value="C:membrane"/>
    <property type="evidence" value="ECO:0007669"/>
    <property type="project" value="InterPro"/>
</dbReference>
<feature type="compositionally biased region" description="Basic and acidic residues" evidence="5">
    <location>
        <begin position="12"/>
        <end position="23"/>
    </location>
</feature>
<dbReference type="InterPro" id="IPR016171">
    <property type="entry name" value="Vanillyl_alc_oxidase_C-sub2"/>
</dbReference>
<proteinExistence type="predicted"/>
<feature type="compositionally biased region" description="Basic and acidic residues" evidence="5">
    <location>
        <begin position="140"/>
        <end position="159"/>
    </location>
</feature>
<evidence type="ECO:0000256" key="2">
    <source>
        <dbReference type="ARBA" id="ARBA00013136"/>
    </source>
</evidence>
<dbReference type="EC" id="1.1.3.37" evidence="2"/>
<name>A0A9P8LEY0_9PEZI</name>
<dbReference type="Gene3D" id="1.10.45.10">
    <property type="entry name" value="Vanillyl-alcohol Oxidase, Chain A, domain 4"/>
    <property type="match status" value="1"/>
</dbReference>
<sequence>MSRTAGLASPRRCGDSARADMPPRRGNARHRHLLAVRNTLSAFSPNEASQYATRGRGVPDRPLRGEESSRDPRVDAEGCEGCAGGGVQLAKNPTGFAGLLSISQVLFPLFPSTSRPSGLYFSVRCGNVLITRVTHNKPKAMAEPKPDPDETRNSAEFRDPGPVPVLHWKSKASPSEKPLKPAASSQHDTLVGAIGAAAGKREKNKNVCLITRTARDWALFEYKGSAVCKVRFKELKIGDLPLGGDPLEPRTYLLDGKGKFARIMHNDANGYRLENIVRPAEEPTLGTPWVDAVVPVLNENHGRNEKWTPRFTLRPSLDELPSALAWVDQKMPKGTKIKAGGSLHSWSKAAVARNVYFAPWRMKLTKLIDEDESIYRSDIGEGRKNLIRAGSGVTVRELNRWLWLNGKSLPLLGGCDAQTIGGVLPTGTHSSVFTFGPMASIIKSIDLALAGGRIVRIEPEGGITDAKLWKTAHPDIELIQKDDYFNATTINMGTTGVVASYMLEVTDKFHMKEVRTLIKLDELREKLKGDRIYEFVGAPGHTPQEMETIPPTVSDGKDGGFKDHPRPAYHLELLINPNSDHVVITSRHPIAIPNDSSLGFTPPGRDLIRAIHLGAVFSRPAFPVWVQENFNPLLVWLIDTLMKHFPKLTPWIVDRALDVLVDDAYEDRSFNVFHNGNGENKIPALAGTIYVPIAGDKWISAIETIHDVAKGFLKRNRPATGPASVRFIKGTNALLGVPQDYCSFEFIYTGRTWYAQEIMEAYDTALRERFGEGQVWTHWGQMMKDPNAKEIAELYKDYGRWRELRDELDPGGVFLNEWQVGVLPAA</sequence>
<dbReference type="PANTHER" id="PTHR43762">
    <property type="entry name" value="L-GULONOLACTONE OXIDASE"/>
    <property type="match status" value="1"/>
</dbReference>
<keyword evidence="8" id="KW-1185">Reference proteome</keyword>
<feature type="domain" description="FAD-binding PCMH-type" evidence="6">
    <location>
        <begin position="300"/>
        <end position="508"/>
    </location>
</feature>
<feature type="region of interest" description="Disordered" evidence="5">
    <location>
        <begin position="45"/>
        <end position="77"/>
    </location>
</feature>
<protein>
    <recommendedName>
        <fullName evidence="2">D-arabinono-1,4-lactone oxidase</fullName>
        <ecNumber evidence="2">1.1.3.37</ecNumber>
    </recommendedName>
    <alternativeName>
        <fullName evidence="4">L-galactono-gamma-lactone oxidase</fullName>
    </alternativeName>
</protein>
<keyword evidence="3" id="KW-0560">Oxidoreductase</keyword>
<evidence type="ECO:0000256" key="5">
    <source>
        <dbReference type="SAM" id="MobiDB-lite"/>
    </source>
</evidence>
<dbReference type="AlphaFoldDB" id="A0A9P8LEY0"/>
<dbReference type="PROSITE" id="PS51387">
    <property type="entry name" value="FAD_PCMH"/>
    <property type="match status" value="1"/>
</dbReference>
<feature type="region of interest" description="Disordered" evidence="5">
    <location>
        <begin position="1"/>
        <end position="30"/>
    </location>
</feature>
<dbReference type="Proteomes" id="UP000750711">
    <property type="component" value="Unassembled WGS sequence"/>
</dbReference>
<feature type="region of interest" description="Disordered" evidence="5">
    <location>
        <begin position="137"/>
        <end position="187"/>
    </location>
</feature>
<dbReference type="Pfam" id="PF04030">
    <property type="entry name" value="ALO"/>
    <property type="match status" value="1"/>
</dbReference>
<dbReference type="InterPro" id="IPR016166">
    <property type="entry name" value="FAD-bd_PCMH"/>
</dbReference>
<comment type="caution">
    <text evidence="7">The sequence shown here is derived from an EMBL/GenBank/DDBJ whole genome shotgun (WGS) entry which is preliminary data.</text>
</comment>
<dbReference type="InterPro" id="IPR016169">
    <property type="entry name" value="FAD-bd_PCMH_sub2"/>
</dbReference>
<dbReference type="GO" id="GO:0003885">
    <property type="term" value="F:D-arabinono-1,4-lactone oxidase activity"/>
    <property type="evidence" value="ECO:0007669"/>
    <property type="project" value="UniProtKB-EC"/>
</dbReference>
<feature type="compositionally biased region" description="Basic and acidic residues" evidence="5">
    <location>
        <begin position="57"/>
        <end position="76"/>
    </location>
</feature>
<accession>A0A9P8LEY0</accession>
<evidence type="ECO:0000313" key="8">
    <source>
        <dbReference type="Proteomes" id="UP000750711"/>
    </source>
</evidence>
<evidence type="ECO:0000259" key="6">
    <source>
        <dbReference type="PROSITE" id="PS51387"/>
    </source>
</evidence>
<dbReference type="GO" id="GO:0071949">
    <property type="term" value="F:FAD binding"/>
    <property type="evidence" value="ECO:0007669"/>
    <property type="project" value="InterPro"/>
</dbReference>